<evidence type="ECO:0008006" key="8">
    <source>
        <dbReference type="Google" id="ProtNLM"/>
    </source>
</evidence>
<protein>
    <recommendedName>
        <fullName evidence="8">Hemolysin</fullName>
    </recommendedName>
</protein>
<evidence type="ECO:0000256" key="2">
    <source>
        <dbReference type="ARBA" id="ARBA00022516"/>
    </source>
</evidence>
<keyword evidence="5" id="KW-0012">Acyltransferase</keyword>
<reference evidence="6 7" key="1">
    <citation type="submission" date="2017-11" db="EMBL/GenBank/DDBJ databases">
        <title>Rhodohalobacter 15182 sp. nov., isolated from a salt lake.</title>
        <authorList>
            <person name="Han S."/>
        </authorList>
    </citation>
    <scope>NUCLEOTIDE SEQUENCE [LARGE SCALE GENOMIC DNA]</scope>
    <source>
        <strain evidence="6 7">15182</strain>
    </source>
</reference>
<evidence type="ECO:0000256" key="4">
    <source>
        <dbReference type="ARBA" id="ARBA00023098"/>
    </source>
</evidence>
<organism evidence="6 7">
    <name type="scientific">Rhodohalobacter barkolensis</name>
    <dbReference type="NCBI Taxonomy" id="2053187"/>
    <lineage>
        <taxon>Bacteria</taxon>
        <taxon>Pseudomonadati</taxon>
        <taxon>Balneolota</taxon>
        <taxon>Balneolia</taxon>
        <taxon>Balneolales</taxon>
        <taxon>Balneolaceae</taxon>
        <taxon>Rhodohalobacter</taxon>
    </lineage>
</organism>
<gene>
    <name evidence="6" type="ORF">CWD77_06795</name>
</gene>
<dbReference type="Gene3D" id="3.40.630.30">
    <property type="match status" value="1"/>
</dbReference>
<evidence type="ECO:0000256" key="1">
    <source>
        <dbReference type="ARBA" id="ARBA00005189"/>
    </source>
</evidence>
<comment type="pathway">
    <text evidence="1">Lipid metabolism.</text>
</comment>
<proteinExistence type="predicted"/>
<name>A0A2N0VLY2_9BACT</name>
<keyword evidence="2" id="KW-0444">Lipid biosynthesis</keyword>
<dbReference type="PANTHER" id="PTHR37323">
    <property type="entry name" value="GCN5-RELATED N-ACETYLTRANSFERASE"/>
    <property type="match status" value="1"/>
</dbReference>
<sequence>MVININNLKSWDSGKEAQNILFKNGSFIVFVANKTNEIEMALRLRYDVFCEECEKNFVDRAPEKMDTDFYDTQFHHLLVFDKNNGLLAGTYRLQTYEMAKKGLGFYSENEFDLNMIPLPLLRRSVEAGKACIRKEYRNSRVLFLLWKGVAAYMRSMKKSVIFGCSSLFLNDYSEGWNFYRQLKKNGYCSSDYMIPVHANYEIPQPPDFRHLMQDAIEAPVLFQKYLEIGSKVASYPAFDHDFGSVDFLTILKLTDINRLFLNFVRRDIF</sequence>
<evidence type="ECO:0000256" key="3">
    <source>
        <dbReference type="ARBA" id="ARBA00022679"/>
    </source>
</evidence>
<dbReference type="EMBL" id="PISP01000001">
    <property type="protein sequence ID" value="PKD45154.1"/>
    <property type="molecule type" value="Genomic_DNA"/>
</dbReference>
<dbReference type="AlphaFoldDB" id="A0A2N0VLY2"/>
<dbReference type="RefSeq" id="WP_101072658.1">
    <property type="nucleotide sequence ID" value="NZ_PISP01000001.1"/>
</dbReference>
<accession>A0A2N0VLY2</accession>
<dbReference type="GO" id="GO:0016746">
    <property type="term" value="F:acyltransferase activity"/>
    <property type="evidence" value="ECO:0007669"/>
    <property type="project" value="UniProtKB-KW"/>
</dbReference>
<dbReference type="InterPro" id="IPR052351">
    <property type="entry name" value="Ornithine_N-alpha-AT"/>
</dbReference>
<evidence type="ECO:0000256" key="5">
    <source>
        <dbReference type="ARBA" id="ARBA00023315"/>
    </source>
</evidence>
<keyword evidence="4" id="KW-0443">Lipid metabolism</keyword>
<dbReference type="Proteomes" id="UP000233398">
    <property type="component" value="Unassembled WGS sequence"/>
</dbReference>
<dbReference type="Pfam" id="PF13444">
    <property type="entry name" value="Acetyltransf_5"/>
    <property type="match status" value="1"/>
</dbReference>
<dbReference type="GO" id="GO:0006629">
    <property type="term" value="P:lipid metabolic process"/>
    <property type="evidence" value="ECO:0007669"/>
    <property type="project" value="UniProtKB-KW"/>
</dbReference>
<evidence type="ECO:0000313" key="7">
    <source>
        <dbReference type="Proteomes" id="UP000233398"/>
    </source>
</evidence>
<keyword evidence="7" id="KW-1185">Reference proteome</keyword>
<evidence type="ECO:0000313" key="6">
    <source>
        <dbReference type="EMBL" id="PKD45154.1"/>
    </source>
</evidence>
<dbReference type="SUPFAM" id="SSF55729">
    <property type="entry name" value="Acyl-CoA N-acyltransferases (Nat)"/>
    <property type="match status" value="1"/>
</dbReference>
<dbReference type="InterPro" id="IPR016181">
    <property type="entry name" value="Acyl_CoA_acyltransferase"/>
</dbReference>
<keyword evidence="3" id="KW-0808">Transferase</keyword>
<comment type="caution">
    <text evidence="6">The sequence shown here is derived from an EMBL/GenBank/DDBJ whole genome shotgun (WGS) entry which is preliminary data.</text>
</comment>
<dbReference type="PANTHER" id="PTHR37323:SF1">
    <property type="entry name" value="L-ORNITHINE N(ALPHA)-ACYLTRANSFERASE"/>
    <property type="match status" value="1"/>
</dbReference>